<reference evidence="7 8" key="1">
    <citation type="journal article" date="2017" name="ISME J.">
        <title>Potential for microbial H2 and metal transformations associated with novel bacteria and archaea in deep terrestrial subsurface sediments.</title>
        <authorList>
            <person name="Hernsdorf A.W."/>
            <person name="Amano Y."/>
            <person name="Miyakawa K."/>
            <person name="Ise K."/>
            <person name="Suzuki Y."/>
            <person name="Anantharaman K."/>
            <person name="Probst A."/>
            <person name="Burstein D."/>
            <person name="Thomas B.C."/>
            <person name="Banfield J.F."/>
        </authorList>
    </citation>
    <scope>NUCLEOTIDE SEQUENCE [LARGE SCALE GENOMIC DNA]</scope>
    <source>
        <strain evidence="7">HGW-Wallbacteria-1</strain>
    </source>
</reference>
<evidence type="ECO:0000256" key="5">
    <source>
        <dbReference type="PROSITE-ProRule" id="PRU00560"/>
    </source>
</evidence>
<dbReference type="Pfam" id="PF00580">
    <property type="entry name" value="UvrD-helicase"/>
    <property type="match status" value="1"/>
</dbReference>
<evidence type="ECO:0000256" key="4">
    <source>
        <dbReference type="ARBA" id="ARBA00022840"/>
    </source>
</evidence>
<dbReference type="Proteomes" id="UP000233256">
    <property type="component" value="Unassembled WGS sequence"/>
</dbReference>
<dbReference type="PROSITE" id="PS51198">
    <property type="entry name" value="UVRD_HELICASE_ATP_BIND"/>
    <property type="match status" value="1"/>
</dbReference>
<evidence type="ECO:0000259" key="6">
    <source>
        <dbReference type="PROSITE" id="PS51198"/>
    </source>
</evidence>
<evidence type="ECO:0000313" key="8">
    <source>
        <dbReference type="Proteomes" id="UP000233256"/>
    </source>
</evidence>
<dbReference type="GO" id="GO:0003677">
    <property type="term" value="F:DNA binding"/>
    <property type="evidence" value="ECO:0007669"/>
    <property type="project" value="InterPro"/>
</dbReference>
<evidence type="ECO:0000256" key="3">
    <source>
        <dbReference type="ARBA" id="ARBA00022806"/>
    </source>
</evidence>
<feature type="binding site" evidence="5">
    <location>
        <begin position="26"/>
        <end position="33"/>
    </location>
    <ligand>
        <name>ATP</name>
        <dbReference type="ChEBI" id="CHEBI:30616"/>
    </ligand>
</feature>
<dbReference type="AlphaFoldDB" id="A0A2N1PH63"/>
<keyword evidence="1 5" id="KW-0547">Nucleotide-binding</keyword>
<feature type="domain" description="UvrD-like helicase ATP-binding" evidence="6">
    <location>
        <begin position="5"/>
        <end position="197"/>
    </location>
</feature>
<dbReference type="InterPro" id="IPR014016">
    <property type="entry name" value="UvrD-like_ATP-bd"/>
</dbReference>
<dbReference type="GO" id="GO:0005829">
    <property type="term" value="C:cytosol"/>
    <property type="evidence" value="ECO:0007669"/>
    <property type="project" value="TreeGrafter"/>
</dbReference>
<evidence type="ECO:0000256" key="2">
    <source>
        <dbReference type="ARBA" id="ARBA00022801"/>
    </source>
</evidence>
<dbReference type="InterPro" id="IPR027417">
    <property type="entry name" value="P-loop_NTPase"/>
</dbReference>
<dbReference type="GO" id="GO:0016787">
    <property type="term" value="F:hydrolase activity"/>
    <property type="evidence" value="ECO:0007669"/>
    <property type="project" value="UniProtKB-UniRule"/>
</dbReference>
<dbReference type="SUPFAM" id="SSF52540">
    <property type="entry name" value="P-loop containing nucleoside triphosphate hydrolases"/>
    <property type="match status" value="1"/>
</dbReference>
<dbReference type="PANTHER" id="PTHR11070">
    <property type="entry name" value="UVRD / RECB / PCRA DNA HELICASE FAMILY MEMBER"/>
    <property type="match status" value="1"/>
</dbReference>
<proteinExistence type="predicted"/>
<name>A0A2N1PH63_9BACT</name>
<dbReference type="CDD" id="cd17932">
    <property type="entry name" value="DEXQc_UvrD"/>
    <property type="match status" value="1"/>
</dbReference>
<gene>
    <name evidence="7" type="ORF">CVV64_21740</name>
</gene>
<dbReference type="GO" id="GO:0000725">
    <property type="term" value="P:recombinational repair"/>
    <property type="evidence" value="ECO:0007669"/>
    <property type="project" value="TreeGrafter"/>
</dbReference>
<keyword evidence="3 5" id="KW-0347">Helicase</keyword>
<sequence>MSLLDGLNTRQREAAETIDGPLLILAGAGSGKTRTIIHRIAHIIETGQAWPSQILAITFTNKAAGEMRERIAKMNIADSKRIWMSTFHAMCARIMRTHAQWLGYDDNFVIYDMDDQKRLYKSLIKELGLNDKYFTNQFLSGEVSTAKNNFVSPEAYMKENSGDFRKEKVGIYYKRYQESLKANNAMDFDDLIYNTLV</sequence>
<dbReference type="PANTHER" id="PTHR11070:SF2">
    <property type="entry name" value="ATP-DEPENDENT DNA HELICASE SRS2"/>
    <property type="match status" value="1"/>
</dbReference>
<organism evidence="7 8">
    <name type="scientific">Candidatus Wallbacteria bacterium HGW-Wallbacteria-1</name>
    <dbReference type="NCBI Taxonomy" id="2013854"/>
    <lineage>
        <taxon>Bacteria</taxon>
        <taxon>Candidatus Walliibacteriota</taxon>
    </lineage>
</organism>
<protein>
    <submittedName>
        <fullName evidence="7">ATP-dependent DNA helicase PcrA</fullName>
    </submittedName>
</protein>
<dbReference type="EMBL" id="PGXC01000121">
    <property type="protein sequence ID" value="PKK87679.1"/>
    <property type="molecule type" value="Genomic_DNA"/>
</dbReference>
<comment type="caution">
    <text evidence="7">The sequence shown here is derived from an EMBL/GenBank/DDBJ whole genome shotgun (WGS) entry which is preliminary data.</text>
</comment>
<evidence type="ECO:0000313" key="7">
    <source>
        <dbReference type="EMBL" id="PKK87679.1"/>
    </source>
</evidence>
<accession>A0A2N1PH63</accession>
<evidence type="ECO:0000256" key="1">
    <source>
        <dbReference type="ARBA" id="ARBA00022741"/>
    </source>
</evidence>
<keyword evidence="2 5" id="KW-0378">Hydrolase</keyword>
<dbReference type="GO" id="GO:0043138">
    <property type="term" value="F:3'-5' DNA helicase activity"/>
    <property type="evidence" value="ECO:0007669"/>
    <property type="project" value="TreeGrafter"/>
</dbReference>
<feature type="non-terminal residue" evidence="7">
    <location>
        <position position="197"/>
    </location>
</feature>
<dbReference type="InterPro" id="IPR000212">
    <property type="entry name" value="DNA_helicase_UvrD/REP"/>
</dbReference>
<dbReference type="Gene3D" id="3.40.50.300">
    <property type="entry name" value="P-loop containing nucleotide triphosphate hydrolases"/>
    <property type="match status" value="1"/>
</dbReference>
<dbReference type="GO" id="GO:0005524">
    <property type="term" value="F:ATP binding"/>
    <property type="evidence" value="ECO:0007669"/>
    <property type="project" value="UniProtKB-UniRule"/>
</dbReference>
<dbReference type="GO" id="GO:0033202">
    <property type="term" value="C:DNA helicase complex"/>
    <property type="evidence" value="ECO:0007669"/>
    <property type="project" value="TreeGrafter"/>
</dbReference>
<keyword evidence="4 5" id="KW-0067">ATP-binding</keyword>